<comment type="caution">
    <text evidence="7">The sequence shown here is derived from an EMBL/GenBank/DDBJ whole genome shotgun (WGS) entry which is preliminary data.</text>
</comment>
<dbReference type="InterPro" id="IPR041863">
    <property type="entry name" value="PolD2_C"/>
</dbReference>
<keyword evidence="8" id="KW-1185">Reference proteome</keyword>
<dbReference type="PANTHER" id="PTHR10416">
    <property type="entry name" value="DNA POLYMERASE DELTA SUBUNIT 2"/>
    <property type="match status" value="1"/>
</dbReference>
<evidence type="ECO:0000313" key="7">
    <source>
        <dbReference type="EMBL" id="POM85007.1"/>
    </source>
</evidence>
<dbReference type="GO" id="GO:0003677">
    <property type="term" value="F:DNA binding"/>
    <property type="evidence" value="ECO:0007669"/>
    <property type="project" value="InterPro"/>
</dbReference>
<feature type="domain" description="DNA polymerase delta subunit OB-fold" evidence="6">
    <location>
        <begin position="34"/>
        <end position="186"/>
    </location>
</feature>
<proteinExistence type="inferred from homology"/>
<protein>
    <submittedName>
        <fullName evidence="7">DNA polymerase alpha/epsilon subunit B family protein</fullName>
    </submittedName>
</protein>
<evidence type="ECO:0000313" key="8">
    <source>
        <dbReference type="Proteomes" id="UP000236928"/>
    </source>
</evidence>
<dbReference type="OrthoDB" id="3763at2759"/>
<dbReference type="Proteomes" id="UP000236928">
    <property type="component" value="Unassembled WGS sequence"/>
</dbReference>
<keyword evidence="3" id="KW-0235">DNA replication</keyword>
<evidence type="ECO:0000259" key="6">
    <source>
        <dbReference type="Pfam" id="PF18018"/>
    </source>
</evidence>
<name>A0A2P4Z4J8_9CRYT</name>
<sequence>MKLEKDVKSLKRPEVNIKNECERFRIKDYSFPHQYCHLCFSRFMSLRPFLLKAVKRRWKCHLSVDQEKVEKITSQSDPEDRSVPILNELKDMKMESECIIMGLVIKEMKNRPTILDEYLQDIEENTNNSQLSNYTSSDDKVFLEDSSSRIPLIIKEEVFSMNNLISGTILAVKGVQNSGGNFLVSDLTFASPPEEIIGKEYTLGRSSQPVYLAFVSGLNIGSEIENSLSLQLFRDFIMGVSSYSSEHKLLSSQIAYLIIAGNIIRLLDTARETVTGTGTKLVVNNELLSSRLGVVDSFISQLASTISLAVMPGEDDPVPISLPQPPFQPYIFKNSRNYQSFNSFTNPCLFSINNIRVTGVSGQCISKISLFSSYSKPIDALKFCVESRNIAPTCPDAIPSYPFFDRDPFVLDYPDESFPQVIFAGNQSEFGSYRFPNNGPLCFTIPEFSNNPVLVLLDINSFELKKISFKTSLSI</sequence>
<dbReference type="Pfam" id="PF04042">
    <property type="entry name" value="DNA_pol_E_B"/>
    <property type="match status" value="1"/>
</dbReference>
<evidence type="ECO:0000256" key="2">
    <source>
        <dbReference type="ARBA" id="ARBA00006035"/>
    </source>
</evidence>
<keyword evidence="4" id="KW-0539">Nucleus</keyword>
<evidence type="ECO:0000259" key="5">
    <source>
        <dbReference type="Pfam" id="PF04042"/>
    </source>
</evidence>
<organism evidence="7 8">
    <name type="scientific">Cryptosporidium meleagridis</name>
    <dbReference type="NCBI Taxonomy" id="93969"/>
    <lineage>
        <taxon>Eukaryota</taxon>
        <taxon>Sar</taxon>
        <taxon>Alveolata</taxon>
        <taxon>Apicomplexa</taxon>
        <taxon>Conoidasida</taxon>
        <taxon>Coccidia</taxon>
        <taxon>Eucoccidiorida</taxon>
        <taxon>Eimeriorina</taxon>
        <taxon>Cryptosporidiidae</taxon>
        <taxon>Cryptosporidium</taxon>
    </lineage>
</organism>
<dbReference type="CDD" id="cd07387">
    <property type="entry name" value="MPP_PolD2_C"/>
    <property type="match status" value="1"/>
</dbReference>
<evidence type="ECO:0000256" key="4">
    <source>
        <dbReference type="ARBA" id="ARBA00023242"/>
    </source>
</evidence>
<evidence type="ECO:0000256" key="1">
    <source>
        <dbReference type="ARBA" id="ARBA00004123"/>
    </source>
</evidence>
<dbReference type="GO" id="GO:0043625">
    <property type="term" value="C:delta DNA polymerase complex"/>
    <property type="evidence" value="ECO:0007669"/>
    <property type="project" value="TreeGrafter"/>
</dbReference>
<dbReference type="Pfam" id="PF18018">
    <property type="entry name" value="DNA_pol_D_N"/>
    <property type="match status" value="1"/>
</dbReference>
<reference evidence="7 8" key="1">
    <citation type="submission" date="2014-04" db="EMBL/GenBank/DDBJ databases">
        <title>Comparative Genomics of Cryptosporidium Species.</title>
        <authorList>
            <person name="Silva J.C."/>
            <person name="Su Q."/>
            <person name="Chalmers R."/>
            <person name="Chibucos M.C."/>
            <person name="Elwin K."/>
            <person name="Godinez A."/>
            <person name="Guo F."/>
            <person name="Huynh K."/>
            <person name="Orvis J."/>
            <person name="Ott S."/>
            <person name="Sadzewicz L."/>
            <person name="Sengamalay N."/>
            <person name="Shetty A."/>
            <person name="Sun M."/>
            <person name="Tallon L."/>
            <person name="Xiao L."/>
            <person name="Zhang H."/>
            <person name="Fraser C.M."/>
            <person name="Zhu G."/>
            <person name="Kissinger J."/>
            <person name="Widmer G."/>
        </authorList>
    </citation>
    <scope>NUCLEOTIDE SEQUENCE [LARGE SCALE GENOMIC DNA]</scope>
    <source>
        <strain evidence="7 8">UKMEL1</strain>
    </source>
</reference>
<dbReference type="VEuPathDB" id="CryptoDB:CmeUKMEL1_15240"/>
<dbReference type="GO" id="GO:0006271">
    <property type="term" value="P:DNA strand elongation involved in DNA replication"/>
    <property type="evidence" value="ECO:0007669"/>
    <property type="project" value="TreeGrafter"/>
</dbReference>
<evidence type="ECO:0000256" key="3">
    <source>
        <dbReference type="ARBA" id="ARBA00022705"/>
    </source>
</evidence>
<dbReference type="Gene3D" id="2.40.50.430">
    <property type="match status" value="1"/>
</dbReference>
<comment type="subcellular location">
    <subcellularLocation>
        <location evidence="1">Nucleus</location>
    </subcellularLocation>
</comment>
<dbReference type="InterPro" id="IPR040663">
    <property type="entry name" value="DNA_pol_D_N"/>
</dbReference>
<feature type="domain" description="DNA polymerase alpha/delta/epsilon subunit B" evidence="5">
    <location>
        <begin position="213"/>
        <end position="431"/>
    </location>
</feature>
<dbReference type="InterPro" id="IPR024826">
    <property type="entry name" value="DNA_pol_delta/II_ssu"/>
</dbReference>
<accession>A0A2P4Z4J8</accession>
<dbReference type="AlphaFoldDB" id="A0A2P4Z4J8"/>
<gene>
    <name evidence="7" type="ORF">CmeUKMEL1_15240</name>
</gene>
<dbReference type="PANTHER" id="PTHR10416:SF0">
    <property type="entry name" value="DNA POLYMERASE DELTA SUBUNIT 2"/>
    <property type="match status" value="1"/>
</dbReference>
<dbReference type="InterPro" id="IPR007185">
    <property type="entry name" value="DNA_pol_a/d/e_bsu"/>
</dbReference>
<dbReference type="EMBL" id="JIBK01000048">
    <property type="protein sequence ID" value="POM85007.1"/>
    <property type="molecule type" value="Genomic_DNA"/>
</dbReference>
<dbReference type="Gene3D" id="3.60.21.50">
    <property type="match status" value="1"/>
</dbReference>
<comment type="similarity">
    <text evidence="2">Belongs to the DNA polymerase delta/II small subunit family.</text>
</comment>